<dbReference type="GO" id="GO:0006508">
    <property type="term" value="P:proteolysis"/>
    <property type="evidence" value="ECO:0007669"/>
    <property type="project" value="InterPro"/>
</dbReference>
<dbReference type="SMART" id="SM00645">
    <property type="entry name" value="Pept_C1"/>
    <property type="match status" value="1"/>
</dbReference>
<evidence type="ECO:0000256" key="1">
    <source>
        <dbReference type="ARBA" id="ARBA00008455"/>
    </source>
</evidence>
<protein>
    <submittedName>
        <fullName evidence="3">Peptidase C1A, papain C-terminal</fullName>
    </submittedName>
</protein>
<name>A0A5E4M6W7_9HEMI</name>
<gene>
    <name evidence="3" type="ORF">CINCED_3A002278</name>
</gene>
<dbReference type="GO" id="GO:0008234">
    <property type="term" value="F:cysteine-type peptidase activity"/>
    <property type="evidence" value="ECO:0007669"/>
    <property type="project" value="InterPro"/>
</dbReference>
<dbReference type="InterPro" id="IPR039417">
    <property type="entry name" value="Peptidase_C1A_papain-like"/>
</dbReference>
<proteinExistence type="inferred from homology"/>
<dbReference type="Proteomes" id="UP000325440">
    <property type="component" value="Unassembled WGS sequence"/>
</dbReference>
<dbReference type="Pfam" id="PF00112">
    <property type="entry name" value="Peptidase_C1"/>
    <property type="match status" value="1"/>
</dbReference>
<dbReference type="AlphaFoldDB" id="A0A5E4M6W7"/>
<organism evidence="3 4">
    <name type="scientific">Cinara cedri</name>
    <dbReference type="NCBI Taxonomy" id="506608"/>
    <lineage>
        <taxon>Eukaryota</taxon>
        <taxon>Metazoa</taxon>
        <taxon>Ecdysozoa</taxon>
        <taxon>Arthropoda</taxon>
        <taxon>Hexapoda</taxon>
        <taxon>Insecta</taxon>
        <taxon>Pterygota</taxon>
        <taxon>Neoptera</taxon>
        <taxon>Paraneoptera</taxon>
        <taxon>Hemiptera</taxon>
        <taxon>Sternorrhyncha</taxon>
        <taxon>Aphidomorpha</taxon>
        <taxon>Aphidoidea</taxon>
        <taxon>Aphididae</taxon>
        <taxon>Lachninae</taxon>
        <taxon>Cinara</taxon>
    </lineage>
</organism>
<dbReference type="Gene3D" id="3.90.70.10">
    <property type="entry name" value="Cysteine proteinases"/>
    <property type="match status" value="1"/>
</dbReference>
<evidence type="ECO:0000259" key="2">
    <source>
        <dbReference type="SMART" id="SM00645"/>
    </source>
</evidence>
<feature type="domain" description="Peptidase C1A papain C-terminal" evidence="2">
    <location>
        <begin position="1"/>
        <end position="171"/>
    </location>
</feature>
<dbReference type="EMBL" id="CABPRJ010000058">
    <property type="protein sequence ID" value="VVC27036.1"/>
    <property type="molecule type" value="Genomic_DNA"/>
</dbReference>
<evidence type="ECO:0000313" key="3">
    <source>
        <dbReference type="EMBL" id="VVC27036.1"/>
    </source>
</evidence>
<dbReference type="InterPro" id="IPR013128">
    <property type="entry name" value="Peptidase_C1A"/>
</dbReference>
<evidence type="ECO:0000313" key="4">
    <source>
        <dbReference type="Proteomes" id="UP000325440"/>
    </source>
</evidence>
<reference evidence="3 4" key="1">
    <citation type="submission" date="2019-08" db="EMBL/GenBank/DDBJ databases">
        <authorList>
            <person name="Alioto T."/>
            <person name="Alioto T."/>
            <person name="Gomez Garrido J."/>
        </authorList>
    </citation>
    <scope>NUCLEOTIDE SEQUENCE [LARGE SCALE GENOMIC DNA]</scope>
</reference>
<dbReference type="OrthoDB" id="190265at2759"/>
<keyword evidence="4" id="KW-1185">Reference proteome</keyword>
<accession>A0A5E4M6W7</accession>
<comment type="similarity">
    <text evidence="1">Belongs to the peptidase C1 family.</text>
</comment>
<dbReference type="PANTHER" id="PTHR12411">
    <property type="entry name" value="CYSTEINE PROTEASE FAMILY C1-RELATED"/>
    <property type="match status" value="1"/>
</dbReference>
<sequence length="176" mass="19540">MTTLFMSHSSQQIIDCSMAYGNLGCSGGSLKNTLQYLQKVGGIMQGFDYSYKAKKTLCHFKKYKAMAQVTKISILPPYDEHILKAAVALIGPISVSINASPKTFQLYSSGVYDDPECTSNTVNHAMLLIGYTKNAWILKNWWSSKWGDNGYMYLARGRDQCAVSSYAAYATILPRT</sequence>
<dbReference type="CDD" id="cd02248">
    <property type="entry name" value="Peptidase_C1A"/>
    <property type="match status" value="1"/>
</dbReference>
<dbReference type="SUPFAM" id="SSF54001">
    <property type="entry name" value="Cysteine proteinases"/>
    <property type="match status" value="1"/>
</dbReference>
<dbReference type="InterPro" id="IPR000668">
    <property type="entry name" value="Peptidase_C1A_C"/>
</dbReference>
<dbReference type="InterPro" id="IPR038765">
    <property type="entry name" value="Papain-like_cys_pep_sf"/>
</dbReference>